<dbReference type="EMBL" id="BARS01015114">
    <property type="protein sequence ID" value="GAF87245.1"/>
    <property type="molecule type" value="Genomic_DNA"/>
</dbReference>
<evidence type="ECO:0000256" key="1">
    <source>
        <dbReference type="SAM" id="Phobius"/>
    </source>
</evidence>
<organism evidence="2">
    <name type="scientific">marine sediment metagenome</name>
    <dbReference type="NCBI Taxonomy" id="412755"/>
    <lineage>
        <taxon>unclassified sequences</taxon>
        <taxon>metagenomes</taxon>
        <taxon>ecological metagenomes</taxon>
    </lineage>
</organism>
<evidence type="ECO:0000313" key="2">
    <source>
        <dbReference type="EMBL" id="GAF87245.1"/>
    </source>
</evidence>
<keyword evidence="1" id="KW-1133">Transmembrane helix</keyword>
<comment type="caution">
    <text evidence="2">The sequence shown here is derived from an EMBL/GenBank/DDBJ whole genome shotgun (WGS) entry which is preliminary data.</text>
</comment>
<gene>
    <name evidence="2" type="ORF">S01H1_25081</name>
</gene>
<feature type="transmembrane region" description="Helical" evidence="1">
    <location>
        <begin position="7"/>
        <end position="27"/>
    </location>
</feature>
<keyword evidence="1" id="KW-0472">Membrane</keyword>
<reference evidence="2" key="1">
    <citation type="journal article" date="2014" name="Front. Microbiol.">
        <title>High frequency of phylogenetically diverse reductive dehalogenase-homologous genes in deep subseafloor sedimentary metagenomes.</title>
        <authorList>
            <person name="Kawai M."/>
            <person name="Futagami T."/>
            <person name="Toyoda A."/>
            <person name="Takaki Y."/>
            <person name="Nishi S."/>
            <person name="Hori S."/>
            <person name="Arai W."/>
            <person name="Tsubouchi T."/>
            <person name="Morono Y."/>
            <person name="Uchiyama I."/>
            <person name="Ito T."/>
            <person name="Fujiyama A."/>
            <person name="Inagaki F."/>
            <person name="Takami H."/>
        </authorList>
    </citation>
    <scope>NUCLEOTIDE SEQUENCE</scope>
    <source>
        <strain evidence="2">Expedition CK06-06</strain>
    </source>
</reference>
<proteinExistence type="predicted"/>
<keyword evidence="1" id="KW-0812">Transmembrane</keyword>
<sequence>MRNKKGSILTGMMVFLVSAISTTGMLFSGGPGNTAGSGMLLSVTALTAYSQMPHVVEDFRQKKAVREFGVTMEEAKALSADELLDLIRDDAPGYTSRANLIKENSNLYLGG</sequence>
<name>X0UFE9_9ZZZZ</name>
<protein>
    <submittedName>
        <fullName evidence="2">Uncharacterized protein</fullName>
    </submittedName>
</protein>
<accession>X0UFE9</accession>
<dbReference type="AlphaFoldDB" id="X0UFE9"/>